<protein>
    <submittedName>
        <fullName evidence="1">Uncharacterized protein</fullName>
    </submittedName>
</protein>
<organism evidence="1 2">
    <name type="scientific">Flavobacterium succinicans</name>
    <dbReference type="NCBI Taxonomy" id="29536"/>
    <lineage>
        <taxon>Bacteria</taxon>
        <taxon>Pseudomonadati</taxon>
        <taxon>Bacteroidota</taxon>
        <taxon>Flavobacteriia</taxon>
        <taxon>Flavobacteriales</taxon>
        <taxon>Flavobacteriaceae</taxon>
        <taxon>Flavobacterium</taxon>
    </lineage>
</organism>
<name>A0A1I4ZRI6_9FLAO</name>
<dbReference type="EMBL" id="FOUT01000017">
    <property type="protein sequence ID" value="SFN52842.1"/>
    <property type="molecule type" value="Genomic_DNA"/>
</dbReference>
<accession>A0A1I4ZRI6</accession>
<evidence type="ECO:0000313" key="1">
    <source>
        <dbReference type="EMBL" id="SFN52842.1"/>
    </source>
</evidence>
<gene>
    <name evidence="1" type="ORF">SAMN05444143_11720</name>
</gene>
<dbReference type="RefSeq" id="WP_024982642.1">
    <property type="nucleotide sequence ID" value="NZ_CBCRUM010000027.1"/>
</dbReference>
<dbReference type="AlphaFoldDB" id="A0A1I4ZRI6"/>
<sequence>MLPEKKAKKIVFRSNAKEVSNLKVAGKKAALIAIRENKALGLSFTYNNGNKVVCESANGEILELNTKPLRSSLKIKKGTILYLKSK</sequence>
<dbReference type="Proteomes" id="UP000182961">
    <property type="component" value="Unassembled WGS sequence"/>
</dbReference>
<keyword evidence="2" id="KW-1185">Reference proteome</keyword>
<reference evidence="2" key="1">
    <citation type="submission" date="2016-10" db="EMBL/GenBank/DDBJ databases">
        <authorList>
            <person name="Varghese N."/>
            <person name="Submissions S."/>
        </authorList>
    </citation>
    <scope>NUCLEOTIDE SEQUENCE [LARGE SCALE GENOMIC DNA]</scope>
    <source>
        <strain evidence="2">DSM 4002</strain>
    </source>
</reference>
<evidence type="ECO:0000313" key="2">
    <source>
        <dbReference type="Proteomes" id="UP000182961"/>
    </source>
</evidence>
<proteinExistence type="predicted"/>